<comment type="caution">
    <text evidence="1">The sequence shown here is derived from an EMBL/GenBank/DDBJ whole genome shotgun (WGS) entry which is preliminary data.</text>
</comment>
<dbReference type="Proteomes" id="UP000708208">
    <property type="component" value="Unassembled WGS sequence"/>
</dbReference>
<sequence length="223" mass="25780">KIRSCSSGMEKNTLICFYEDIAGMMPTIYTLTVIMNESRLSSVWIGFAHGLESYNKYWDSPYTRRNRRCTLGARGIANEIPKMKEDRSMLFPAGLGWFTVLTMHGWAAELMEYSTLRKSIDVKDRRAFIHKKVFDSQSDSDKSKGNRYFAWSIVLNNRHTISYKDRAVAYLLHVCLSAKQVLKSWASKIRLLASEEKPDRKSRQQRLGENLLLRKVNPGINRS</sequence>
<evidence type="ECO:0000313" key="1">
    <source>
        <dbReference type="EMBL" id="CAG7717285.1"/>
    </source>
</evidence>
<gene>
    <name evidence="1" type="ORF">AFUS01_LOCUS6749</name>
</gene>
<organism evidence="1 2">
    <name type="scientific">Allacma fusca</name>
    <dbReference type="NCBI Taxonomy" id="39272"/>
    <lineage>
        <taxon>Eukaryota</taxon>
        <taxon>Metazoa</taxon>
        <taxon>Ecdysozoa</taxon>
        <taxon>Arthropoda</taxon>
        <taxon>Hexapoda</taxon>
        <taxon>Collembola</taxon>
        <taxon>Symphypleona</taxon>
        <taxon>Sminthuridae</taxon>
        <taxon>Allacma</taxon>
    </lineage>
</organism>
<feature type="non-terminal residue" evidence="1">
    <location>
        <position position="1"/>
    </location>
</feature>
<keyword evidence="2" id="KW-1185">Reference proteome</keyword>
<dbReference type="EMBL" id="CAJVCH010044478">
    <property type="protein sequence ID" value="CAG7717285.1"/>
    <property type="molecule type" value="Genomic_DNA"/>
</dbReference>
<protein>
    <submittedName>
        <fullName evidence="1">Uncharacterized protein</fullName>
    </submittedName>
</protein>
<proteinExistence type="predicted"/>
<dbReference type="AlphaFoldDB" id="A0A8J2NWN1"/>
<accession>A0A8J2NWN1</accession>
<name>A0A8J2NWN1_9HEXA</name>
<evidence type="ECO:0000313" key="2">
    <source>
        <dbReference type="Proteomes" id="UP000708208"/>
    </source>
</evidence>
<reference evidence="1" key="1">
    <citation type="submission" date="2021-06" db="EMBL/GenBank/DDBJ databases">
        <authorList>
            <person name="Hodson N. C."/>
            <person name="Mongue J. A."/>
            <person name="Jaron S. K."/>
        </authorList>
    </citation>
    <scope>NUCLEOTIDE SEQUENCE</scope>
</reference>